<accession>A0A9D1NZJ6</accession>
<feature type="compositionally biased region" description="Basic and acidic residues" evidence="2">
    <location>
        <begin position="207"/>
        <end position="221"/>
    </location>
</feature>
<dbReference type="AlphaFoldDB" id="A0A9D1NZJ6"/>
<reference evidence="5" key="1">
    <citation type="submission" date="2020-10" db="EMBL/GenBank/DDBJ databases">
        <authorList>
            <person name="Gilroy R."/>
        </authorList>
    </citation>
    <scope>NUCLEOTIDE SEQUENCE</scope>
    <source>
        <strain evidence="5">ChiBcec6-7307</strain>
    </source>
</reference>
<dbReference type="InterPro" id="IPR038729">
    <property type="entry name" value="Rad50/SbcC_AAA"/>
</dbReference>
<dbReference type="SUPFAM" id="SSF52540">
    <property type="entry name" value="P-loop containing nucleoside triphosphate hydrolases"/>
    <property type="match status" value="1"/>
</dbReference>
<keyword evidence="1" id="KW-0175">Coiled coil</keyword>
<protein>
    <submittedName>
        <fullName evidence="5">AAA family ATPase</fullName>
    </submittedName>
</protein>
<dbReference type="Pfam" id="PF13476">
    <property type="entry name" value="AAA_23"/>
    <property type="match status" value="1"/>
</dbReference>
<evidence type="ECO:0000259" key="4">
    <source>
        <dbReference type="Pfam" id="PF13476"/>
    </source>
</evidence>
<keyword evidence="3" id="KW-1133">Transmembrane helix</keyword>
<keyword evidence="3" id="KW-0472">Membrane</keyword>
<feature type="transmembrane region" description="Helical" evidence="3">
    <location>
        <begin position="283"/>
        <end position="304"/>
    </location>
</feature>
<proteinExistence type="predicted"/>
<evidence type="ECO:0000256" key="2">
    <source>
        <dbReference type="SAM" id="MobiDB-lite"/>
    </source>
</evidence>
<evidence type="ECO:0000313" key="6">
    <source>
        <dbReference type="Proteomes" id="UP000886889"/>
    </source>
</evidence>
<feature type="coiled-coil region" evidence="1">
    <location>
        <begin position="164"/>
        <end position="204"/>
    </location>
</feature>
<feature type="coiled-coil region" evidence="1">
    <location>
        <begin position="329"/>
        <end position="368"/>
    </location>
</feature>
<organism evidence="5 6">
    <name type="scientific">Candidatus Merdiplasma excrementigallinarum</name>
    <dbReference type="NCBI Taxonomy" id="2840864"/>
    <lineage>
        <taxon>Bacteria</taxon>
        <taxon>Bacillati</taxon>
        <taxon>Bacillota</taxon>
        <taxon>Clostridia</taxon>
        <taxon>Lachnospirales</taxon>
        <taxon>Lachnospiraceae</taxon>
        <taxon>Lachnospiraceae incertae sedis</taxon>
        <taxon>Candidatus Merdiplasma</taxon>
    </lineage>
</organism>
<evidence type="ECO:0000256" key="1">
    <source>
        <dbReference type="SAM" id="Coils"/>
    </source>
</evidence>
<dbReference type="GO" id="GO:0016887">
    <property type="term" value="F:ATP hydrolysis activity"/>
    <property type="evidence" value="ECO:0007669"/>
    <property type="project" value="InterPro"/>
</dbReference>
<feature type="transmembrane region" description="Helical" evidence="3">
    <location>
        <begin position="254"/>
        <end position="277"/>
    </location>
</feature>
<evidence type="ECO:0000256" key="3">
    <source>
        <dbReference type="SAM" id="Phobius"/>
    </source>
</evidence>
<evidence type="ECO:0000313" key="5">
    <source>
        <dbReference type="EMBL" id="HIV23282.1"/>
    </source>
</evidence>
<dbReference type="PANTHER" id="PTHR41259:SF1">
    <property type="entry name" value="DOUBLE-STRAND BREAK REPAIR RAD50 ATPASE, PUTATIVE-RELATED"/>
    <property type="match status" value="1"/>
</dbReference>
<keyword evidence="3" id="KW-0812">Transmembrane</keyword>
<sequence length="536" mass="62758">MKILELNMKHFGKFLDHKIRLLPGMNIIYGGNETGKTTMHAFIRAMLYGLETGRGKRGEEYLLRQPWDNPAYFAGILRLEHEGKRYRIERNFYKNDRKTAVVCEDSGRQSEDPDKEILSFTAGLSETAFDSTVFISQAGSRTSPEFAGELQNFIINFQESRDQNLDVEKALGRLKEQKKELEKKKKQKQEMLDEKIARKDMERELLNREKASQTHADRKEDEIPETSDGEEASALSVPEWEDLPEREKDFYPTFLLLLNLLLFLGGVLGAACGILAAGLPGKILLSALGILLLVLFGMTFRYTWRERDRIFSQKRDEEQDKGLRREAQLEQKKRSRALLEKERRRWQLQERENRLQEQSLREEALREEQEALFKERETLGAYDRQMEAVELAMMRIREVSRLIYRETGTDFAERVSEILEQLTEGRYNRIALDDRMQVKINTPSRLLDLNQVSFGTMNQIYFALRMAAGEMMAGGEELPIILDEPFAMYDDERLEAALRWLHDSGRQVILFTCQRREKEIWDQIRQDTRMYPGNRR</sequence>
<reference evidence="5" key="2">
    <citation type="journal article" date="2021" name="PeerJ">
        <title>Extensive microbial diversity within the chicken gut microbiome revealed by metagenomics and culture.</title>
        <authorList>
            <person name="Gilroy R."/>
            <person name="Ravi A."/>
            <person name="Getino M."/>
            <person name="Pursley I."/>
            <person name="Horton D.L."/>
            <person name="Alikhan N.F."/>
            <person name="Baker D."/>
            <person name="Gharbi K."/>
            <person name="Hall N."/>
            <person name="Watson M."/>
            <person name="Adriaenssens E.M."/>
            <person name="Foster-Nyarko E."/>
            <person name="Jarju S."/>
            <person name="Secka A."/>
            <person name="Antonio M."/>
            <person name="Oren A."/>
            <person name="Chaudhuri R.R."/>
            <person name="La Ragione R."/>
            <person name="Hildebrand F."/>
            <person name="Pallen M.J."/>
        </authorList>
    </citation>
    <scope>NUCLEOTIDE SEQUENCE</scope>
    <source>
        <strain evidence="5">ChiBcec6-7307</strain>
    </source>
</reference>
<dbReference type="GO" id="GO:0006302">
    <property type="term" value="P:double-strand break repair"/>
    <property type="evidence" value="ECO:0007669"/>
    <property type="project" value="InterPro"/>
</dbReference>
<feature type="region of interest" description="Disordered" evidence="2">
    <location>
        <begin position="207"/>
        <end position="238"/>
    </location>
</feature>
<dbReference type="Gene3D" id="3.40.50.300">
    <property type="entry name" value="P-loop containing nucleotide triphosphate hydrolases"/>
    <property type="match status" value="2"/>
</dbReference>
<dbReference type="InterPro" id="IPR027417">
    <property type="entry name" value="P-loop_NTPase"/>
</dbReference>
<dbReference type="EMBL" id="DVOS01000043">
    <property type="protein sequence ID" value="HIV23282.1"/>
    <property type="molecule type" value="Genomic_DNA"/>
</dbReference>
<feature type="domain" description="Rad50/SbcC-type AAA" evidence="4">
    <location>
        <begin position="6"/>
        <end position="209"/>
    </location>
</feature>
<comment type="caution">
    <text evidence="5">The sequence shown here is derived from an EMBL/GenBank/DDBJ whole genome shotgun (WGS) entry which is preliminary data.</text>
</comment>
<feature type="compositionally biased region" description="Acidic residues" evidence="2">
    <location>
        <begin position="222"/>
        <end position="231"/>
    </location>
</feature>
<dbReference type="PANTHER" id="PTHR41259">
    <property type="entry name" value="DOUBLE-STRAND BREAK REPAIR RAD50 ATPASE, PUTATIVE-RELATED"/>
    <property type="match status" value="1"/>
</dbReference>
<gene>
    <name evidence="5" type="ORF">IAC80_05015</name>
</gene>
<dbReference type="Proteomes" id="UP000886889">
    <property type="component" value="Unassembled WGS sequence"/>
</dbReference>
<name>A0A9D1NZJ6_9FIRM</name>